<evidence type="ECO:0000313" key="2">
    <source>
        <dbReference type="Proteomes" id="UP001651158"/>
    </source>
</evidence>
<keyword evidence="2" id="KW-1185">Reference proteome</keyword>
<comment type="caution">
    <text evidence="1">The sequence shown here is derived from an EMBL/GenBank/DDBJ whole genome shotgun (WGS) entry which is preliminary data.</text>
</comment>
<gene>
    <name evidence="1" type="ORF">TcWFU_003901</name>
</gene>
<dbReference type="EMBL" id="JAKROA010000002">
    <property type="protein sequence ID" value="KAL5110165.1"/>
    <property type="molecule type" value="Genomic_DNA"/>
</dbReference>
<evidence type="ECO:0000313" key="1">
    <source>
        <dbReference type="EMBL" id="KAL5110165.1"/>
    </source>
</evidence>
<reference evidence="1 2" key="1">
    <citation type="journal article" date="2022" name="Front. Cell. Infect. Microbiol.">
        <title>The Genomes of Two Strains of Taenia crassiceps the Animal Model for the Study of Human Cysticercosis.</title>
        <authorList>
            <person name="Bobes R.J."/>
            <person name="Estrada K."/>
            <person name="Rios-Valencia D.G."/>
            <person name="Calderon-Gallegos A."/>
            <person name="de la Torre P."/>
            <person name="Carrero J.C."/>
            <person name="Sanchez-Flores A."/>
            <person name="Laclette J.P."/>
        </authorList>
    </citation>
    <scope>NUCLEOTIDE SEQUENCE [LARGE SCALE GENOMIC DNA]</scope>
    <source>
        <strain evidence="1">WFUcys</strain>
    </source>
</reference>
<name>A0ABR4QKK6_9CEST</name>
<dbReference type="Proteomes" id="UP001651158">
    <property type="component" value="Unassembled WGS sequence"/>
</dbReference>
<protein>
    <submittedName>
        <fullName evidence="1">Uncharacterized protein</fullName>
    </submittedName>
</protein>
<organism evidence="1 2">
    <name type="scientific">Taenia crassiceps</name>
    <dbReference type="NCBI Taxonomy" id="6207"/>
    <lineage>
        <taxon>Eukaryota</taxon>
        <taxon>Metazoa</taxon>
        <taxon>Spiralia</taxon>
        <taxon>Lophotrochozoa</taxon>
        <taxon>Platyhelminthes</taxon>
        <taxon>Cestoda</taxon>
        <taxon>Eucestoda</taxon>
        <taxon>Cyclophyllidea</taxon>
        <taxon>Taeniidae</taxon>
        <taxon>Taenia</taxon>
    </lineage>
</organism>
<accession>A0ABR4QKK6</accession>
<proteinExistence type="predicted"/>
<sequence>MITVSQPCEDGCWWLLPSPFSSPVKWPDSSTISDTHPLKDARVSTPHPSSPPLLLYPTFFFPPPLPNHDVGFASPFHCQ</sequence>